<dbReference type="RefSeq" id="WP_250196167.1">
    <property type="nucleotide sequence ID" value="NZ_CP097635.1"/>
</dbReference>
<evidence type="ECO:0000256" key="1">
    <source>
        <dbReference type="SAM" id="Phobius"/>
    </source>
</evidence>
<reference evidence="2" key="1">
    <citation type="submission" date="2022-05" db="EMBL/GenBank/DDBJ databases">
        <title>An RpoN-dependent PEP-CTERM gene is involved in floc formation of an Aquincola tertiaricarbonis strain.</title>
        <authorList>
            <person name="Qiu D."/>
            <person name="Xia M."/>
        </authorList>
    </citation>
    <scope>NUCLEOTIDE SEQUENCE</scope>
    <source>
        <strain evidence="2">RN12</strain>
    </source>
</reference>
<feature type="transmembrane region" description="Helical" evidence="1">
    <location>
        <begin position="123"/>
        <end position="146"/>
    </location>
</feature>
<keyword evidence="1" id="KW-0812">Transmembrane</keyword>
<sequence length="147" mass="15395">MSSPNSAREALIAETVGELLGAVELVRRLTSELDAGAQALDAASQRLDAGTHRLEARVDALAHAAQVEVMRRVASNTKQVFRDAQAALIEAMDISARKIFDRELGNASQRLAKQRDALAQGGVHGVLGWALVTAALVAGCALGLAVT</sequence>
<protein>
    <submittedName>
        <fullName evidence="2">Uncharacterized protein</fullName>
    </submittedName>
</protein>
<keyword evidence="3" id="KW-1185">Reference proteome</keyword>
<keyword evidence="1" id="KW-1133">Transmembrane helix</keyword>
<organism evidence="2 3">
    <name type="scientific">Aquincola tertiaricarbonis</name>
    <dbReference type="NCBI Taxonomy" id="391953"/>
    <lineage>
        <taxon>Bacteria</taxon>
        <taxon>Pseudomonadati</taxon>
        <taxon>Pseudomonadota</taxon>
        <taxon>Betaproteobacteria</taxon>
        <taxon>Burkholderiales</taxon>
        <taxon>Sphaerotilaceae</taxon>
        <taxon>Aquincola</taxon>
    </lineage>
</organism>
<keyword evidence="1" id="KW-0472">Membrane</keyword>
<proteinExistence type="predicted"/>
<dbReference type="EMBL" id="CP097635">
    <property type="protein sequence ID" value="URI07946.1"/>
    <property type="molecule type" value="Genomic_DNA"/>
</dbReference>
<evidence type="ECO:0000313" key="2">
    <source>
        <dbReference type="EMBL" id="URI07946.1"/>
    </source>
</evidence>
<dbReference type="Proteomes" id="UP001056201">
    <property type="component" value="Chromosome 1"/>
</dbReference>
<accession>A0ABY4S7M9</accession>
<name>A0ABY4S7M9_AQUTE</name>
<evidence type="ECO:0000313" key="3">
    <source>
        <dbReference type="Proteomes" id="UP001056201"/>
    </source>
</evidence>
<gene>
    <name evidence="2" type="ORF">MW290_05005</name>
</gene>